<keyword evidence="8" id="KW-0215">Deoxyribonucleotide synthesis</keyword>
<dbReference type="SUPFAM" id="SSF48168">
    <property type="entry name" value="R1 subunit of ribonucleotide reductase, N-terminal domain"/>
    <property type="match status" value="1"/>
</dbReference>
<reference evidence="15" key="1">
    <citation type="journal article" date="2020" name="mSystems">
        <title>Genome- and Community-Level Interaction Insights into Carbon Utilization and Element Cycling Functions of Hydrothermarchaeota in Hydrothermal Sediment.</title>
        <authorList>
            <person name="Zhou Z."/>
            <person name="Liu Y."/>
            <person name="Xu W."/>
            <person name="Pan J."/>
            <person name="Luo Z.H."/>
            <person name="Li M."/>
        </authorList>
    </citation>
    <scope>NUCLEOTIDE SEQUENCE [LARGE SCALE GENOMIC DNA]</scope>
    <source>
        <strain evidence="15">SpSt-961</strain>
    </source>
</reference>
<comment type="similarity">
    <text evidence="2 13">Belongs to the ribonucleoside diphosphate reductase class-2 family.</text>
</comment>
<comment type="caution">
    <text evidence="15">The sequence shown here is derived from an EMBL/GenBank/DDBJ whole genome shotgun (WGS) entry which is preliminary data.</text>
</comment>
<dbReference type="PRINTS" id="PR01183">
    <property type="entry name" value="RIBORDTASEM1"/>
</dbReference>
<dbReference type="GO" id="GO:0071897">
    <property type="term" value="P:DNA biosynthetic process"/>
    <property type="evidence" value="ECO:0007669"/>
    <property type="project" value="UniProtKB-KW"/>
</dbReference>
<organism evidence="15">
    <name type="scientific">candidate division WOR-3 bacterium</name>
    <dbReference type="NCBI Taxonomy" id="2052148"/>
    <lineage>
        <taxon>Bacteria</taxon>
        <taxon>Bacteria division WOR-3</taxon>
    </lineage>
</organism>
<name>A0A7V3RH04_UNCW3</name>
<sequence>MIKSIIKRDGAIEEFKPEKIYLAIEKALRATNEDTSIAKKIGDEVINELEQRFGSLKPNVEDIQDIVEQTLIKNGKFNTARAYIIYRQLRTDIRNKKAMLGIKDRLKLSLNSLKVLSERYLIVDDKGVPIETPEQMFQRVAKAIAQVDASYNEDPKKSEEEFYQVMANLEFLPNSPTLMNAGCELGQLSACFVLPIEDSLVSIFETLKNTALIHQSGGGTGFSFSRIRPKGDKVKSTMGIASGPLSFMKIYDCATEVIKQGGKRRGANMGILNVDHPDIIDFIRAKEKEGEFSNFNISVAVTDDFINRAINNQGYDLINPRDNKPVKNINARDVFDMIVFNAWKTGDPGMIFIDEINRKNPTPELGRIESTNPCGEVPLLPYESCNLGSINLSRMFVDNKFSYEKLRQTIEIAVHFLDNVIDANKYPLPEIERMTKGNRKIGLGVMGFADCLIKMGIPYDSESALSFADELASFIQNEARRVSAVLGEKRGSFPNINLSVFRNSQPMRNATVTSIAPTGTISMIADTSSGIEPLFSVGYLRNVLDTTLVVVNPIFEEIARNRGFYHPDLISEIVRQGSLKKIKNIPEDVKRIFPIAHEIMPEIHLKMQATFQKYVDNAVSKTINLPEDATLEQTRAIFLMAHRLKCKGITIYRYNSKKTQVLEFGDIDYERRCRSGGCDI</sequence>
<evidence type="ECO:0000256" key="13">
    <source>
        <dbReference type="RuleBase" id="RU364064"/>
    </source>
</evidence>
<gene>
    <name evidence="15" type="ORF">ENX68_03280</name>
</gene>
<evidence type="ECO:0000256" key="10">
    <source>
        <dbReference type="ARBA" id="ARBA00023285"/>
    </source>
</evidence>
<evidence type="ECO:0000256" key="5">
    <source>
        <dbReference type="ARBA" id="ARBA00022741"/>
    </source>
</evidence>
<evidence type="ECO:0000256" key="12">
    <source>
        <dbReference type="PROSITE-ProRule" id="PRU00492"/>
    </source>
</evidence>
<keyword evidence="5 12" id="KW-0547">Nucleotide-binding</keyword>
<evidence type="ECO:0000256" key="3">
    <source>
        <dbReference type="ARBA" id="ARBA00022628"/>
    </source>
</evidence>
<proteinExistence type="inferred from homology"/>
<dbReference type="EMBL" id="DTOZ01000080">
    <property type="protein sequence ID" value="HGE78007.1"/>
    <property type="molecule type" value="Genomic_DNA"/>
</dbReference>
<dbReference type="GO" id="GO:0031419">
    <property type="term" value="F:cobalamin binding"/>
    <property type="evidence" value="ECO:0007669"/>
    <property type="project" value="UniProtKB-KW"/>
</dbReference>
<dbReference type="GO" id="GO:0004748">
    <property type="term" value="F:ribonucleoside-diphosphate reductase activity, thioredoxin disulfide as acceptor"/>
    <property type="evidence" value="ECO:0007669"/>
    <property type="project" value="UniProtKB-EC"/>
</dbReference>
<dbReference type="UniPathway" id="UPA00326"/>
<dbReference type="CDD" id="cd02888">
    <property type="entry name" value="RNR_II_dimer"/>
    <property type="match status" value="1"/>
</dbReference>
<dbReference type="PANTHER" id="PTHR43371:SF1">
    <property type="entry name" value="RIBONUCLEOSIDE-DIPHOSPHATE REDUCTASE"/>
    <property type="match status" value="1"/>
</dbReference>
<evidence type="ECO:0000259" key="14">
    <source>
        <dbReference type="PROSITE" id="PS51161"/>
    </source>
</evidence>
<dbReference type="NCBIfam" id="TIGR02504">
    <property type="entry name" value="NrdJ_Z"/>
    <property type="match status" value="1"/>
</dbReference>
<dbReference type="InterPro" id="IPR013344">
    <property type="entry name" value="RNR_NrdJ/NrdZ"/>
</dbReference>
<dbReference type="PANTHER" id="PTHR43371">
    <property type="entry name" value="VITAMIN B12-DEPENDENT RIBONUCLEOTIDE REDUCTASE"/>
    <property type="match status" value="1"/>
</dbReference>
<dbReference type="GO" id="GO:0005524">
    <property type="term" value="F:ATP binding"/>
    <property type="evidence" value="ECO:0007669"/>
    <property type="project" value="UniProtKB-UniRule"/>
</dbReference>
<evidence type="ECO:0000256" key="11">
    <source>
        <dbReference type="ARBA" id="ARBA00047754"/>
    </source>
</evidence>
<keyword evidence="6 12" id="KW-0067">ATP-binding</keyword>
<evidence type="ECO:0000256" key="4">
    <source>
        <dbReference type="ARBA" id="ARBA00022634"/>
    </source>
</evidence>
<protein>
    <recommendedName>
        <fullName evidence="13">Vitamin B12-dependent ribonucleotide reductase</fullName>
        <ecNumber evidence="13">1.17.4.1</ecNumber>
    </recommendedName>
</protein>
<dbReference type="FunFam" id="3.20.70.20:FF:000018">
    <property type="entry name" value="Vitamin B12-dependent ribonucleotide reductase"/>
    <property type="match status" value="1"/>
</dbReference>
<dbReference type="InterPro" id="IPR013509">
    <property type="entry name" value="RNR_lsu_N"/>
</dbReference>
<dbReference type="InterPro" id="IPR050862">
    <property type="entry name" value="RdRp_reductase_class-2"/>
</dbReference>
<dbReference type="PROSITE" id="PS51161">
    <property type="entry name" value="ATP_CONE"/>
    <property type="match status" value="1"/>
</dbReference>
<evidence type="ECO:0000256" key="7">
    <source>
        <dbReference type="ARBA" id="ARBA00023002"/>
    </source>
</evidence>
<evidence type="ECO:0000256" key="9">
    <source>
        <dbReference type="ARBA" id="ARBA00023157"/>
    </source>
</evidence>
<dbReference type="InterPro" id="IPR000788">
    <property type="entry name" value="RNR_lg_C"/>
</dbReference>
<keyword evidence="4 13" id="KW-0237">DNA synthesis</keyword>
<feature type="domain" description="ATP-cone" evidence="14">
    <location>
        <begin position="3"/>
        <end position="94"/>
    </location>
</feature>
<dbReference type="InterPro" id="IPR008926">
    <property type="entry name" value="RNR_R1-su_N"/>
</dbReference>
<dbReference type="EC" id="1.17.4.1" evidence="13"/>
<keyword evidence="7 13" id="KW-0560">Oxidoreductase</keyword>
<keyword evidence="9" id="KW-1015">Disulfide bond</keyword>
<dbReference type="Pfam" id="PF00317">
    <property type="entry name" value="Ribonuc_red_lgN"/>
    <property type="match status" value="1"/>
</dbReference>
<accession>A0A7V3RH04</accession>
<evidence type="ECO:0000256" key="1">
    <source>
        <dbReference type="ARBA" id="ARBA00001922"/>
    </source>
</evidence>
<comment type="function">
    <text evidence="13">Catalyzes the reduction of ribonucleotides to deoxyribonucleotides. May function to provide a pool of deoxyribonucleotide precursors for DNA repair during oxygen limitation and/or for immediate growth after restoration of oxygen.</text>
</comment>
<comment type="catalytic activity">
    <reaction evidence="11 13">
        <text>a 2'-deoxyribonucleoside 5'-diphosphate + [thioredoxin]-disulfide + H2O = a ribonucleoside 5'-diphosphate + [thioredoxin]-dithiol</text>
        <dbReference type="Rhea" id="RHEA:23252"/>
        <dbReference type="Rhea" id="RHEA-COMP:10698"/>
        <dbReference type="Rhea" id="RHEA-COMP:10700"/>
        <dbReference type="ChEBI" id="CHEBI:15377"/>
        <dbReference type="ChEBI" id="CHEBI:29950"/>
        <dbReference type="ChEBI" id="CHEBI:50058"/>
        <dbReference type="ChEBI" id="CHEBI:57930"/>
        <dbReference type="ChEBI" id="CHEBI:73316"/>
        <dbReference type="EC" id="1.17.4.1"/>
    </reaction>
</comment>
<keyword evidence="10 13" id="KW-0170">Cobalt</keyword>
<dbReference type="SUPFAM" id="SSF51998">
    <property type="entry name" value="PFL-like glycyl radical enzymes"/>
    <property type="match status" value="1"/>
</dbReference>
<dbReference type="Gene3D" id="3.20.70.20">
    <property type="match status" value="1"/>
</dbReference>
<evidence type="ECO:0000256" key="2">
    <source>
        <dbReference type="ARBA" id="ARBA00007405"/>
    </source>
</evidence>
<dbReference type="Pfam" id="PF02867">
    <property type="entry name" value="Ribonuc_red_lgC"/>
    <property type="match status" value="2"/>
</dbReference>
<dbReference type="AlphaFoldDB" id="A0A7V3RH04"/>
<dbReference type="InterPro" id="IPR005144">
    <property type="entry name" value="ATP-cone_dom"/>
</dbReference>
<dbReference type="GO" id="GO:0009263">
    <property type="term" value="P:deoxyribonucleotide biosynthetic process"/>
    <property type="evidence" value="ECO:0007669"/>
    <property type="project" value="UniProtKB-KW"/>
</dbReference>
<comment type="cofactor">
    <cofactor evidence="1 13">
        <name>adenosylcob(III)alamin</name>
        <dbReference type="ChEBI" id="CHEBI:18408"/>
    </cofactor>
</comment>
<keyword evidence="3 13" id="KW-0846">Cobalamin</keyword>
<evidence type="ECO:0000256" key="6">
    <source>
        <dbReference type="ARBA" id="ARBA00022840"/>
    </source>
</evidence>
<evidence type="ECO:0000256" key="8">
    <source>
        <dbReference type="ARBA" id="ARBA00023116"/>
    </source>
</evidence>
<evidence type="ECO:0000313" key="15">
    <source>
        <dbReference type="EMBL" id="HGE78007.1"/>
    </source>
</evidence>
<dbReference type="Pfam" id="PF03477">
    <property type="entry name" value="ATP-cone"/>
    <property type="match status" value="1"/>
</dbReference>